<comment type="catalytic activity">
    <reaction evidence="5">
        <text>N,N-dimethyl-1,4-phenylenediamine + anthranilate + 2 NAD(+) = 2-(4-dimethylaminophenyl)diazenylbenzoate + 2 NADH + 2 H(+)</text>
        <dbReference type="Rhea" id="RHEA:55872"/>
        <dbReference type="ChEBI" id="CHEBI:15378"/>
        <dbReference type="ChEBI" id="CHEBI:15783"/>
        <dbReference type="ChEBI" id="CHEBI:16567"/>
        <dbReference type="ChEBI" id="CHEBI:57540"/>
        <dbReference type="ChEBI" id="CHEBI:57945"/>
        <dbReference type="ChEBI" id="CHEBI:71579"/>
        <dbReference type="EC" id="1.7.1.17"/>
    </reaction>
    <physiologicalReaction direction="right-to-left" evidence="5">
        <dbReference type="Rhea" id="RHEA:55874"/>
    </physiologicalReaction>
</comment>
<dbReference type="PANTHER" id="PTHR43741:SF4">
    <property type="entry name" value="FMN-DEPENDENT NADH:QUINONE OXIDOREDUCTASE"/>
    <property type="match status" value="1"/>
</dbReference>
<comment type="caution">
    <text evidence="6">Lacks conserved residue(s) required for the propagation of feature annotation.</text>
</comment>
<dbReference type="RefSeq" id="WP_151888588.1">
    <property type="nucleotide sequence ID" value="NZ_VNIK02000001.1"/>
</dbReference>
<dbReference type="GO" id="GO:0016652">
    <property type="term" value="F:oxidoreductase activity, acting on NAD(P)H as acceptor"/>
    <property type="evidence" value="ECO:0007669"/>
    <property type="project" value="UniProtKB-UniRule"/>
</dbReference>
<comment type="cofactor">
    <cofactor evidence="6">
        <name>FMN</name>
        <dbReference type="ChEBI" id="CHEBI:58210"/>
    </cofactor>
    <text evidence="6">Binds 1 FMN per subunit.</text>
</comment>
<evidence type="ECO:0000313" key="9">
    <source>
        <dbReference type="Proteomes" id="UP000319204"/>
    </source>
</evidence>
<comment type="caution">
    <text evidence="8">The sequence shown here is derived from an EMBL/GenBank/DDBJ whole genome shotgun (WGS) entry which is preliminary data.</text>
</comment>
<keyword evidence="1 6" id="KW-0285">Flavoprotein</keyword>
<reference evidence="8" key="1">
    <citation type="submission" date="2019-10" db="EMBL/GenBank/DDBJ databases">
        <title>Muricauda hadale sp. nov., a piezophilic bacterium isolated from hadopelagic water of the Mariana Trench.</title>
        <authorList>
            <person name="Wei Y."/>
        </authorList>
    </citation>
    <scope>NUCLEOTIDE SEQUENCE [LARGE SCALE GENOMIC DNA]</scope>
    <source>
        <strain evidence="8">MT-229</strain>
    </source>
</reference>
<comment type="subunit">
    <text evidence="6">Homodimer.</text>
</comment>
<accession>A0A5N5ISA9</accession>
<comment type="similarity">
    <text evidence="6">Belongs to the azoreductase type 1 family.</text>
</comment>
<dbReference type="Pfam" id="PF02525">
    <property type="entry name" value="Flavodoxin_2"/>
    <property type="match status" value="1"/>
</dbReference>
<comment type="function">
    <text evidence="6">Also exhibits azoreductase activity. Catalyzes the reductive cleavage of the azo bond in aromatic azo compounds to the corresponding amines.</text>
</comment>
<feature type="domain" description="Flavodoxin-like fold" evidence="7">
    <location>
        <begin position="2"/>
        <end position="197"/>
    </location>
</feature>
<keyword evidence="2 6" id="KW-0288">FMN</keyword>
<feature type="binding site" evidence="6">
    <location>
        <begin position="16"/>
        <end position="18"/>
    </location>
    <ligand>
        <name>FMN</name>
        <dbReference type="ChEBI" id="CHEBI:58210"/>
    </ligand>
</feature>
<dbReference type="Proteomes" id="UP000319204">
    <property type="component" value="Unassembled WGS sequence"/>
</dbReference>
<keyword evidence="9" id="KW-1185">Reference proteome</keyword>
<sequence length="201" mass="22311">MKRVLHIKSSINGNQSYSSRLGCGLVHRLRDLYTDMYVVTKDLSEEDFPHLGGDTFAAFFVPKEELSPEQEILLMASDKAIKEVMEADILIIDAPMYNFGIPSQLKAWLDHISRAGITFEYGKDGPKGLIKNTKAYISMASGGIYSKGLAKQMDFVSPYLKTIFGFLGITDIEIVRAEGTAMVETKEASIEMALGQLQLMD</sequence>
<proteinExistence type="inferred from homology"/>
<evidence type="ECO:0000256" key="4">
    <source>
        <dbReference type="ARBA" id="ARBA00023027"/>
    </source>
</evidence>
<dbReference type="EC" id="1.7.1.17" evidence="6"/>
<gene>
    <name evidence="6" type="primary">azoR</name>
    <name evidence="8" type="ORF">FOT42_000335</name>
</gene>
<name>A0A5N5ISA9_9FLAO</name>
<feature type="binding site" evidence="6">
    <location>
        <begin position="96"/>
        <end position="99"/>
    </location>
    <ligand>
        <name>FMN</name>
        <dbReference type="ChEBI" id="CHEBI:58210"/>
    </ligand>
</feature>
<evidence type="ECO:0000259" key="7">
    <source>
        <dbReference type="Pfam" id="PF02525"/>
    </source>
</evidence>
<comment type="function">
    <text evidence="6">Quinone reductase that provides resistance to thiol-specific stress caused by electrophilic quinones.</text>
</comment>
<evidence type="ECO:0000256" key="3">
    <source>
        <dbReference type="ARBA" id="ARBA00023002"/>
    </source>
</evidence>
<dbReference type="PANTHER" id="PTHR43741">
    <property type="entry name" value="FMN-DEPENDENT NADH-AZOREDUCTASE 1"/>
    <property type="match status" value="1"/>
</dbReference>
<protein>
    <recommendedName>
        <fullName evidence="6">FMN dependent NADH:quinone oxidoreductase</fullName>
        <ecNumber evidence="6">1.6.5.-</ecNumber>
    </recommendedName>
    <alternativeName>
        <fullName evidence="6">Azo-dye reductase</fullName>
    </alternativeName>
    <alternativeName>
        <fullName evidence="6">FMN-dependent NADH-azo compound oxidoreductase</fullName>
    </alternativeName>
    <alternativeName>
        <fullName evidence="6">FMN-dependent NADH-azoreductase</fullName>
        <ecNumber evidence="6">1.7.1.17</ecNumber>
    </alternativeName>
</protein>
<feature type="binding site" evidence="6">
    <location>
        <position position="10"/>
    </location>
    <ligand>
        <name>FMN</name>
        <dbReference type="ChEBI" id="CHEBI:58210"/>
    </ligand>
</feature>
<dbReference type="InterPro" id="IPR023048">
    <property type="entry name" value="NADH:quinone_OxRdtase_FMN_depd"/>
</dbReference>
<dbReference type="InterPro" id="IPR003680">
    <property type="entry name" value="Flavodoxin_fold"/>
</dbReference>
<evidence type="ECO:0000256" key="1">
    <source>
        <dbReference type="ARBA" id="ARBA00022630"/>
    </source>
</evidence>
<organism evidence="8 9">
    <name type="scientific">Flagellimonas hadalis</name>
    <dbReference type="NCBI Taxonomy" id="2597517"/>
    <lineage>
        <taxon>Bacteria</taxon>
        <taxon>Pseudomonadati</taxon>
        <taxon>Bacteroidota</taxon>
        <taxon>Flavobacteriia</taxon>
        <taxon>Flavobacteriales</taxon>
        <taxon>Flavobacteriaceae</taxon>
        <taxon>Flagellimonas</taxon>
    </lineage>
</organism>
<dbReference type="HAMAP" id="MF_01216">
    <property type="entry name" value="Azoreductase_type1"/>
    <property type="match status" value="1"/>
</dbReference>
<evidence type="ECO:0000256" key="2">
    <source>
        <dbReference type="ARBA" id="ARBA00022643"/>
    </source>
</evidence>
<comment type="catalytic activity">
    <reaction evidence="6">
        <text>2 a quinone + NADH + H(+) = 2 a 1,4-benzosemiquinone + NAD(+)</text>
        <dbReference type="Rhea" id="RHEA:65952"/>
        <dbReference type="ChEBI" id="CHEBI:15378"/>
        <dbReference type="ChEBI" id="CHEBI:57540"/>
        <dbReference type="ChEBI" id="CHEBI:57945"/>
        <dbReference type="ChEBI" id="CHEBI:132124"/>
        <dbReference type="ChEBI" id="CHEBI:134225"/>
    </reaction>
</comment>
<dbReference type="Gene3D" id="3.40.50.360">
    <property type="match status" value="1"/>
</dbReference>
<dbReference type="EC" id="1.6.5.-" evidence="6"/>
<dbReference type="GO" id="GO:0016655">
    <property type="term" value="F:oxidoreductase activity, acting on NAD(P)H, quinone or similar compound as acceptor"/>
    <property type="evidence" value="ECO:0007669"/>
    <property type="project" value="InterPro"/>
</dbReference>
<evidence type="ECO:0000256" key="6">
    <source>
        <dbReference type="HAMAP-Rule" id="MF_01216"/>
    </source>
</evidence>
<dbReference type="GO" id="GO:0010181">
    <property type="term" value="F:FMN binding"/>
    <property type="evidence" value="ECO:0007669"/>
    <property type="project" value="UniProtKB-UniRule"/>
</dbReference>
<dbReference type="SUPFAM" id="SSF52218">
    <property type="entry name" value="Flavoproteins"/>
    <property type="match status" value="1"/>
</dbReference>
<dbReference type="OrthoDB" id="9805013at2"/>
<dbReference type="GO" id="GO:0009055">
    <property type="term" value="F:electron transfer activity"/>
    <property type="evidence" value="ECO:0007669"/>
    <property type="project" value="UniProtKB-UniRule"/>
</dbReference>
<dbReference type="AlphaFoldDB" id="A0A5N5ISA9"/>
<dbReference type="InterPro" id="IPR050104">
    <property type="entry name" value="FMN-dep_NADH:Q_OxRdtase_AzoR1"/>
</dbReference>
<dbReference type="EMBL" id="VNIK02000001">
    <property type="protein sequence ID" value="KAB5491431.1"/>
    <property type="molecule type" value="Genomic_DNA"/>
</dbReference>
<dbReference type="InterPro" id="IPR029039">
    <property type="entry name" value="Flavoprotein-like_sf"/>
</dbReference>
<keyword evidence="3 6" id="KW-0560">Oxidoreductase</keyword>
<evidence type="ECO:0000313" key="8">
    <source>
        <dbReference type="EMBL" id="KAB5491431.1"/>
    </source>
</evidence>
<evidence type="ECO:0000256" key="5">
    <source>
        <dbReference type="ARBA" id="ARBA00048542"/>
    </source>
</evidence>
<keyword evidence="4 6" id="KW-0520">NAD</keyword>